<dbReference type="EMBL" id="CAJVPV010000757">
    <property type="protein sequence ID" value="CAG8472723.1"/>
    <property type="molecule type" value="Genomic_DNA"/>
</dbReference>
<dbReference type="AlphaFoldDB" id="A0A9N8W0C7"/>
<proteinExistence type="predicted"/>
<organism evidence="1 2">
    <name type="scientific">Acaulospora morrowiae</name>
    <dbReference type="NCBI Taxonomy" id="94023"/>
    <lineage>
        <taxon>Eukaryota</taxon>
        <taxon>Fungi</taxon>
        <taxon>Fungi incertae sedis</taxon>
        <taxon>Mucoromycota</taxon>
        <taxon>Glomeromycotina</taxon>
        <taxon>Glomeromycetes</taxon>
        <taxon>Diversisporales</taxon>
        <taxon>Acaulosporaceae</taxon>
        <taxon>Acaulospora</taxon>
    </lineage>
</organism>
<accession>A0A9N8W0C7</accession>
<name>A0A9N8W0C7_9GLOM</name>
<gene>
    <name evidence="1" type="ORF">AMORRO_LOCUS1932</name>
</gene>
<evidence type="ECO:0000313" key="2">
    <source>
        <dbReference type="Proteomes" id="UP000789342"/>
    </source>
</evidence>
<evidence type="ECO:0000313" key="1">
    <source>
        <dbReference type="EMBL" id="CAG8472723.1"/>
    </source>
</evidence>
<keyword evidence="2" id="KW-1185">Reference proteome</keyword>
<protein>
    <submittedName>
        <fullName evidence="1">11502_t:CDS:1</fullName>
    </submittedName>
</protein>
<comment type="caution">
    <text evidence="1">The sequence shown here is derived from an EMBL/GenBank/DDBJ whole genome shotgun (WGS) entry which is preliminary data.</text>
</comment>
<sequence length="85" mass="9335">MSSVKISEQNIELINSPDKPLTNLIVEKELQQQIAVTTGGNNSATIDENSIQDIDISINDSSPVSVQTIIQFYIGITLLENMTEE</sequence>
<reference evidence="1" key="1">
    <citation type="submission" date="2021-06" db="EMBL/GenBank/DDBJ databases">
        <authorList>
            <person name="Kallberg Y."/>
            <person name="Tangrot J."/>
            <person name="Rosling A."/>
        </authorList>
    </citation>
    <scope>NUCLEOTIDE SEQUENCE</scope>
    <source>
        <strain evidence="1">CL551</strain>
    </source>
</reference>
<dbReference type="Proteomes" id="UP000789342">
    <property type="component" value="Unassembled WGS sequence"/>
</dbReference>